<dbReference type="Pfam" id="PF24188">
    <property type="entry name" value="DUF7416"/>
    <property type="match status" value="1"/>
</dbReference>
<gene>
    <name evidence="1" type="ORF">bastian_10</name>
</gene>
<name>A0A6G8RHF4_9CAUD</name>
<evidence type="ECO:0000313" key="2">
    <source>
        <dbReference type="Proteomes" id="UP000502702"/>
    </source>
</evidence>
<sequence length="72" mass="8620">MKQTLLITGKPIKSLDSRTKNLLIVAQKSVKYRFKQYKKGRQQGLEMVWRNIMIDLYNSHQIEKSLKKRLTR</sequence>
<dbReference type="InterPro" id="IPR055839">
    <property type="entry name" value="DUF7416"/>
</dbReference>
<organism evidence="1 2">
    <name type="scientific">Salmonella phage bastian</name>
    <dbReference type="NCBI Taxonomy" id="2713279"/>
    <lineage>
        <taxon>Viruses</taxon>
        <taxon>Duplodnaviria</taxon>
        <taxon>Heunggongvirae</taxon>
        <taxon>Uroviricota</taxon>
        <taxon>Caudoviricetes</taxon>
        <taxon>Demerecviridae</taxon>
        <taxon>Markadamsvirinae</taxon>
        <taxon>Epseptimavirus</taxon>
        <taxon>Epseptimavirus bastian</taxon>
    </lineage>
</organism>
<protein>
    <submittedName>
        <fullName evidence="1">Uncharacterized protein</fullName>
    </submittedName>
</protein>
<reference evidence="1 2" key="1">
    <citation type="submission" date="2020-02" db="EMBL/GenBank/DDBJ databases">
        <authorList>
            <person name="Olsen N.S."/>
            <person name="Forero-Junco L."/>
            <person name="Kot W."/>
            <person name="Hansen L.H."/>
        </authorList>
    </citation>
    <scope>NUCLEOTIDE SEQUENCE [LARGE SCALE GENOMIC DNA]</scope>
</reference>
<proteinExistence type="predicted"/>
<accession>A0A6G8RHF4</accession>
<keyword evidence="2" id="KW-1185">Reference proteome</keyword>
<dbReference type="Proteomes" id="UP000502702">
    <property type="component" value="Segment"/>
</dbReference>
<evidence type="ECO:0000313" key="1">
    <source>
        <dbReference type="EMBL" id="QIO00770.1"/>
    </source>
</evidence>
<dbReference type="EMBL" id="MT074459">
    <property type="protein sequence ID" value="QIO00770.1"/>
    <property type="molecule type" value="Genomic_DNA"/>
</dbReference>